<name>A0A1G6VGD1_PEPNI</name>
<proteinExistence type="inferred from homology"/>
<evidence type="ECO:0000256" key="5">
    <source>
        <dbReference type="ARBA" id="ARBA00023136"/>
    </source>
</evidence>
<evidence type="ECO:0000313" key="9">
    <source>
        <dbReference type="Proteomes" id="UP000198995"/>
    </source>
</evidence>
<dbReference type="Proteomes" id="UP000198995">
    <property type="component" value="Unassembled WGS sequence"/>
</dbReference>
<dbReference type="PANTHER" id="PTHR12677">
    <property type="entry name" value="GOLGI APPARATUS MEMBRANE PROTEIN TVP38-RELATED"/>
    <property type="match status" value="1"/>
</dbReference>
<keyword evidence="5 6" id="KW-0472">Membrane</keyword>
<evidence type="ECO:0000256" key="3">
    <source>
        <dbReference type="ARBA" id="ARBA00022692"/>
    </source>
</evidence>
<evidence type="ECO:0000256" key="1">
    <source>
        <dbReference type="ARBA" id="ARBA00004651"/>
    </source>
</evidence>
<dbReference type="Pfam" id="PF09335">
    <property type="entry name" value="VTT_dom"/>
    <property type="match status" value="1"/>
</dbReference>
<feature type="transmembrane region" description="Helical" evidence="6">
    <location>
        <begin position="198"/>
        <end position="219"/>
    </location>
</feature>
<evidence type="ECO:0000313" key="8">
    <source>
        <dbReference type="EMBL" id="SDD52629.1"/>
    </source>
</evidence>
<dbReference type="STRING" id="2741.SAMN04489866_10430"/>
<evidence type="ECO:0000259" key="7">
    <source>
        <dbReference type="Pfam" id="PF09335"/>
    </source>
</evidence>
<keyword evidence="3 6" id="KW-0812">Transmembrane</keyword>
<comment type="similarity">
    <text evidence="6">Belongs to the TVP38/TMEM64 family.</text>
</comment>
<feature type="transmembrane region" description="Helical" evidence="6">
    <location>
        <begin position="52"/>
        <end position="73"/>
    </location>
</feature>
<evidence type="ECO:0000256" key="4">
    <source>
        <dbReference type="ARBA" id="ARBA00022989"/>
    </source>
</evidence>
<dbReference type="AlphaFoldDB" id="A0A1G6VGD1"/>
<feature type="domain" description="VTT" evidence="7">
    <location>
        <begin position="73"/>
        <end position="191"/>
    </location>
</feature>
<feature type="transmembrane region" description="Helical" evidence="6">
    <location>
        <begin position="85"/>
        <end position="110"/>
    </location>
</feature>
<keyword evidence="2 6" id="KW-1003">Cell membrane</keyword>
<organism evidence="8 9">
    <name type="scientific">Peptococcus niger</name>
    <dbReference type="NCBI Taxonomy" id="2741"/>
    <lineage>
        <taxon>Bacteria</taxon>
        <taxon>Bacillati</taxon>
        <taxon>Bacillota</taxon>
        <taxon>Clostridia</taxon>
        <taxon>Eubacteriales</taxon>
        <taxon>Peptococcaceae</taxon>
        <taxon>Peptococcus</taxon>
    </lineage>
</organism>
<dbReference type="OrthoDB" id="3173541at2"/>
<dbReference type="RefSeq" id="WP_159427978.1">
    <property type="nucleotide sequence ID" value="NZ_FNAF01000004.1"/>
</dbReference>
<dbReference type="InterPro" id="IPR015414">
    <property type="entry name" value="TMEM64"/>
</dbReference>
<evidence type="ECO:0000256" key="6">
    <source>
        <dbReference type="RuleBase" id="RU366058"/>
    </source>
</evidence>
<dbReference type="PANTHER" id="PTHR12677:SF59">
    <property type="entry name" value="GOLGI APPARATUS MEMBRANE PROTEIN TVP38-RELATED"/>
    <property type="match status" value="1"/>
</dbReference>
<accession>A0A1G6VGD1</accession>
<dbReference type="InterPro" id="IPR032816">
    <property type="entry name" value="VTT_dom"/>
</dbReference>
<reference evidence="8 9" key="1">
    <citation type="submission" date="2016-10" db="EMBL/GenBank/DDBJ databases">
        <authorList>
            <person name="de Groot N.N."/>
        </authorList>
    </citation>
    <scope>NUCLEOTIDE SEQUENCE [LARGE SCALE GENOMIC DNA]</scope>
    <source>
        <strain evidence="8 9">DSM 20475</strain>
    </source>
</reference>
<sequence length="235" mass="26468">MDNRMRKRLRRLLLLLFIAALIFVGVLITRHFAPIFRSMQDAEAVRTWAENYGFIGRLIFIAGVAFQVLVAVVPAGPLEIAAGFAYGPVHGTLICTLGMVLGSALAFSLVKIFGNRFVDFFFDNNRLENYDFLTNPRKLHGLTFIFFLIPGTPKDALTYLLGLTPMTLLNFLIISNLARIPATLVSAMAGDAIVSGDYIKVTLLFLATSLLSVLGYIAYNRYQYRHRNTFRRHRR</sequence>
<dbReference type="GO" id="GO:0005886">
    <property type="term" value="C:plasma membrane"/>
    <property type="evidence" value="ECO:0007669"/>
    <property type="project" value="UniProtKB-SubCell"/>
</dbReference>
<gene>
    <name evidence="8" type="ORF">SAMN04489866_10430</name>
</gene>
<keyword evidence="9" id="KW-1185">Reference proteome</keyword>
<keyword evidence="4 6" id="KW-1133">Transmembrane helix</keyword>
<evidence type="ECO:0000256" key="2">
    <source>
        <dbReference type="ARBA" id="ARBA00022475"/>
    </source>
</evidence>
<protein>
    <recommendedName>
        <fullName evidence="6">TVP38/TMEM64 family membrane protein</fullName>
    </recommendedName>
</protein>
<comment type="subcellular location">
    <subcellularLocation>
        <location evidence="1 6">Cell membrane</location>
        <topology evidence="1 6">Multi-pass membrane protein</topology>
    </subcellularLocation>
</comment>
<dbReference type="EMBL" id="FNAF01000004">
    <property type="protein sequence ID" value="SDD52629.1"/>
    <property type="molecule type" value="Genomic_DNA"/>
</dbReference>
<comment type="caution">
    <text evidence="6">Lacks conserved residue(s) required for the propagation of feature annotation.</text>
</comment>
<feature type="transmembrane region" description="Helical" evidence="6">
    <location>
        <begin position="12"/>
        <end position="32"/>
    </location>
</feature>